<evidence type="ECO:0000313" key="1">
    <source>
        <dbReference type="EMBL" id="KAJ8973197.1"/>
    </source>
</evidence>
<sequence length="124" mass="14180">MGMNSEETIAQASDTDNLKKKMANYDNDLSLIVNDDFHIQNVTEQSLIGEMLRKLYTDGLFQDDLGSSIRFLSDCRYTTSIIKYAQLVSQYTDIYFYQFSYDGQLGNVGVKLDGEICTKRNMNI</sequence>
<dbReference type="Gene3D" id="3.40.50.1820">
    <property type="entry name" value="alpha/beta hydrolase"/>
    <property type="match status" value="1"/>
</dbReference>
<dbReference type="EMBL" id="JAPWTJ010001218">
    <property type="protein sequence ID" value="KAJ8973197.1"/>
    <property type="molecule type" value="Genomic_DNA"/>
</dbReference>
<dbReference type="Proteomes" id="UP001162164">
    <property type="component" value="Unassembled WGS sequence"/>
</dbReference>
<evidence type="ECO:0000313" key="2">
    <source>
        <dbReference type="Proteomes" id="UP001162164"/>
    </source>
</evidence>
<name>A0ABQ9J5K4_9CUCU</name>
<protein>
    <submittedName>
        <fullName evidence="1">Uncharacterized protein</fullName>
    </submittedName>
</protein>
<dbReference type="InterPro" id="IPR029058">
    <property type="entry name" value="AB_hydrolase_fold"/>
</dbReference>
<comment type="caution">
    <text evidence="1">The sequence shown here is derived from an EMBL/GenBank/DDBJ whole genome shotgun (WGS) entry which is preliminary data.</text>
</comment>
<keyword evidence="2" id="KW-1185">Reference proteome</keyword>
<gene>
    <name evidence="1" type="ORF">NQ317_014624</name>
</gene>
<reference evidence="1" key="1">
    <citation type="journal article" date="2023" name="Insect Mol. Biol.">
        <title>Genome sequencing provides insights into the evolution of gene families encoding plant cell wall-degrading enzymes in longhorned beetles.</title>
        <authorList>
            <person name="Shin N.R."/>
            <person name="Okamura Y."/>
            <person name="Kirsch R."/>
            <person name="Pauchet Y."/>
        </authorList>
    </citation>
    <scope>NUCLEOTIDE SEQUENCE</scope>
    <source>
        <strain evidence="1">MMC_N1</strain>
    </source>
</reference>
<organism evidence="1 2">
    <name type="scientific">Molorchus minor</name>
    <dbReference type="NCBI Taxonomy" id="1323400"/>
    <lineage>
        <taxon>Eukaryota</taxon>
        <taxon>Metazoa</taxon>
        <taxon>Ecdysozoa</taxon>
        <taxon>Arthropoda</taxon>
        <taxon>Hexapoda</taxon>
        <taxon>Insecta</taxon>
        <taxon>Pterygota</taxon>
        <taxon>Neoptera</taxon>
        <taxon>Endopterygota</taxon>
        <taxon>Coleoptera</taxon>
        <taxon>Polyphaga</taxon>
        <taxon>Cucujiformia</taxon>
        <taxon>Chrysomeloidea</taxon>
        <taxon>Cerambycidae</taxon>
        <taxon>Lamiinae</taxon>
        <taxon>Monochamini</taxon>
        <taxon>Molorchus</taxon>
    </lineage>
</organism>
<accession>A0ABQ9J5K4</accession>
<proteinExistence type="predicted"/>